<evidence type="ECO:0000256" key="1">
    <source>
        <dbReference type="SAM" id="SignalP"/>
    </source>
</evidence>
<sequence length="374" mass="38927">MKKTKLISLLAVSALSVTFLTACGGSSDKKTDDKTTDSAKTAEAFTGATQGTDSFDTLSKGFASNGAWLNAVTKDVEASDKVLTVEGLFAGDGQVNRELALYKSGADHKPEATYTLTVKKLVVKSPDFAIAQGTVKGDVYVNASGLKFKGTGKIDGNLIFASEDLKTAYEALDAADKGTVTGEVKVEASDVTTVKPGAISVAAKGGAISYDKVSDVKTGATKGTEKFDDLADTLGKNGAWLGAATADIDAADKTLTIDGTFLGSKGKIARKVGLYAQNDKHQVTKTFTLTVKKVIVNSPFTVISNGGIKGDVYVTKSAIGFAAQNGKDVDGKQVTAKIDGNLYFATQEQLDTYNKLDATAKYDVTGQTAVKAAE</sequence>
<keyword evidence="5" id="KW-1185">Reference proteome</keyword>
<dbReference type="EMBL" id="FPKS01000007">
    <property type="protein sequence ID" value="SFZ74906.1"/>
    <property type="molecule type" value="Genomic_DNA"/>
</dbReference>
<dbReference type="RefSeq" id="WP_031366692.1">
    <property type="nucleotide sequence ID" value="NZ_FPKS01000007.1"/>
</dbReference>
<protein>
    <recommendedName>
        <fullName evidence="6">Lipoprotein</fullName>
    </recommendedName>
</protein>
<evidence type="ECO:0000313" key="5">
    <source>
        <dbReference type="Proteomes" id="UP000218979"/>
    </source>
</evidence>
<evidence type="ECO:0000313" key="4">
    <source>
        <dbReference type="Proteomes" id="UP000185655"/>
    </source>
</evidence>
<accession>A0A1K2HF12</accession>
<evidence type="ECO:0000313" key="3">
    <source>
        <dbReference type="EMBL" id="SFZ74906.1"/>
    </source>
</evidence>
<dbReference type="OrthoDB" id="2111555at2"/>
<dbReference type="PROSITE" id="PS51257">
    <property type="entry name" value="PROKAR_LIPOPROTEIN"/>
    <property type="match status" value="1"/>
</dbReference>
<evidence type="ECO:0008006" key="6">
    <source>
        <dbReference type="Google" id="ProtNLM"/>
    </source>
</evidence>
<gene>
    <name evidence="2" type="ORF">RR45_GL002064</name>
    <name evidence="3" type="ORF">SAMN02746068_01400</name>
</gene>
<dbReference type="EMBL" id="JXJT01000008">
    <property type="protein sequence ID" value="PCS03648.1"/>
    <property type="molecule type" value="Genomic_DNA"/>
</dbReference>
<name>A0A1K2HF12_9LACT</name>
<organism evidence="3 4">
    <name type="scientific">Pseudolactococcus chungangensis CAU 28 = DSM 22330</name>
    <dbReference type="NCBI Taxonomy" id="1122154"/>
    <lineage>
        <taxon>Bacteria</taxon>
        <taxon>Bacillati</taxon>
        <taxon>Bacillota</taxon>
        <taxon>Bacilli</taxon>
        <taxon>Lactobacillales</taxon>
        <taxon>Streptococcaceae</taxon>
        <taxon>Pseudolactococcus</taxon>
    </lineage>
</organism>
<feature type="signal peptide" evidence="1">
    <location>
        <begin position="1"/>
        <end position="22"/>
    </location>
</feature>
<dbReference type="Proteomes" id="UP000185655">
    <property type="component" value="Unassembled WGS sequence"/>
</dbReference>
<evidence type="ECO:0000313" key="2">
    <source>
        <dbReference type="EMBL" id="PCS03648.1"/>
    </source>
</evidence>
<reference evidence="2 5" key="1">
    <citation type="submission" date="2014-12" db="EMBL/GenBank/DDBJ databases">
        <title>Draft genome sequences of 10 type strains of Lactococcus.</title>
        <authorList>
            <person name="Sun Z."/>
            <person name="Zhong Z."/>
            <person name="Liu W."/>
            <person name="Zhang W."/>
            <person name="Zhang H."/>
        </authorList>
    </citation>
    <scope>NUCLEOTIDE SEQUENCE [LARGE SCALE GENOMIC DNA]</scope>
    <source>
        <strain evidence="2 5">DSM 22330</strain>
    </source>
</reference>
<keyword evidence="1" id="KW-0732">Signal</keyword>
<feature type="chain" id="PRO_5039102704" description="Lipoprotein" evidence="1">
    <location>
        <begin position="23"/>
        <end position="374"/>
    </location>
</feature>
<dbReference type="AlphaFoldDB" id="A0A1K2HF12"/>
<reference evidence="3 4" key="2">
    <citation type="submission" date="2016-11" db="EMBL/GenBank/DDBJ databases">
        <authorList>
            <person name="Jaros S."/>
            <person name="Januszkiewicz K."/>
            <person name="Wedrychowicz H."/>
        </authorList>
    </citation>
    <scope>NUCLEOTIDE SEQUENCE [LARGE SCALE GENOMIC DNA]</scope>
    <source>
        <strain evidence="3 4">DSM 22330</strain>
    </source>
</reference>
<dbReference type="Proteomes" id="UP000218979">
    <property type="component" value="Unassembled WGS sequence"/>
</dbReference>
<dbReference type="STRING" id="1122154.SAMN02746068_01400"/>
<proteinExistence type="predicted"/>